<proteinExistence type="predicted"/>
<keyword evidence="1" id="KW-0472">Membrane</keyword>
<keyword evidence="3" id="KW-1185">Reference proteome</keyword>
<dbReference type="EMBL" id="FRAF01000021">
    <property type="protein sequence ID" value="SHK73562.1"/>
    <property type="molecule type" value="Genomic_DNA"/>
</dbReference>
<dbReference type="RefSeq" id="WP_072874768.1">
    <property type="nucleotide sequence ID" value="NZ_FRAF01000021.1"/>
</dbReference>
<keyword evidence="1" id="KW-1133">Transmembrane helix</keyword>
<name>A0A1M6UWD1_9BACL</name>
<sequence length="92" mass="10958">MSLMSRHARVAATFAGFCFLYSFYLYFEKYQWDAGQMNHYIFPVFYLSSPSTFEFLINLWTCVTLIVWIWFGVAWARSVPSSRKKIQTEEEV</sequence>
<dbReference type="AlphaFoldDB" id="A0A1M6UWD1"/>
<feature type="transmembrane region" description="Helical" evidence="1">
    <location>
        <begin position="55"/>
        <end position="76"/>
    </location>
</feature>
<protein>
    <submittedName>
        <fullName evidence="2">Uncharacterized protein</fullName>
    </submittedName>
</protein>
<evidence type="ECO:0000313" key="2">
    <source>
        <dbReference type="EMBL" id="SHK73562.1"/>
    </source>
</evidence>
<feature type="transmembrane region" description="Helical" evidence="1">
    <location>
        <begin position="7"/>
        <end position="27"/>
    </location>
</feature>
<accession>A0A1M6UWD1</accession>
<reference evidence="3" key="1">
    <citation type="submission" date="2016-11" db="EMBL/GenBank/DDBJ databases">
        <authorList>
            <person name="Varghese N."/>
            <person name="Submissions S."/>
        </authorList>
    </citation>
    <scope>NUCLEOTIDE SEQUENCE [LARGE SCALE GENOMIC DNA]</scope>
    <source>
        <strain evidence="3">USBA-503</strain>
    </source>
</reference>
<gene>
    <name evidence="2" type="ORF">SAMN05443507_12125</name>
</gene>
<evidence type="ECO:0000313" key="3">
    <source>
        <dbReference type="Proteomes" id="UP000184016"/>
    </source>
</evidence>
<organism evidence="2 3">
    <name type="scientific">Alicyclobacillus tolerans</name>
    <dbReference type="NCBI Taxonomy" id="90970"/>
    <lineage>
        <taxon>Bacteria</taxon>
        <taxon>Bacillati</taxon>
        <taxon>Bacillota</taxon>
        <taxon>Bacilli</taxon>
        <taxon>Bacillales</taxon>
        <taxon>Alicyclobacillaceae</taxon>
        <taxon>Alicyclobacillus</taxon>
    </lineage>
</organism>
<dbReference type="Proteomes" id="UP000184016">
    <property type="component" value="Unassembled WGS sequence"/>
</dbReference>
<evidence type="ECO:0000256" key="1">
    <source>
        <dbReference type="SAM" id="Phobius"/>
    </source>
</evidence>
<keyword evidence="1" id="KW-0812">Transmembrane</keyword>
<dbReference type="STRING" id="1830138.SAMN05443507_12125"/>